<dbReference type="AlphaFoldDB" id="A0AAD4DEW6"/>
<evidence type="ECO:0000259" key="6">
    <source>
        <dbReference type="Pfam" id="PF01494"/>
    </source>
</evidence>
<dbReference type="PANTHER" id="PTHR47356">
    <property type="entry name" value="FAD-DEPENDENT MONOOXYGENASE ASQG-RELATED"/>
    <property type="match status" value="1"/>
</dbReference>
<evidence type="ECO:0000256" key="3">
    <source>
        <dbReference type="ARBA" id="ARBA00022827"/>
    </source>
</evidence>
<keyword evidence="2" id="KW-0285">Flavoprotein</keyword>
<dbReference type="GO" id="GO:0071949">
    <property type="term" value="F:FAD binding"/>
    <property type="evidence" value="ECO:0007669"/>
    <property type="project" value="InterPro"/>
</dbReference>
<evidence type="ECO:0000313" key="8">
    <source>
        <dbReference type="Proteomes" id="UP001194580"/>
    </source>
</evidence>
<evidence type="ECO:0000256" key="2">
    <source>
        <dbReference type="ARBA" id="ARBA00022630"/>
    </source>
</evidence>
<dbReference type="InterPro" id="IPR050562">
    <property type="entry name" value="FAD_mOase_fung"/>
</dbReference>
<dbReference type="SUPFAM" id="SSF51905">
    <property type="entry name" value="FAD/NAD(P)-binding domain"/>
    <property type="match status" value="1"/>
</dbReference>
<dbReference type="PANTHER" id="PTHR47356:SF2">
    <property type="entry name" value="FAD-BINDING DOMAIN-CONTAINING PROTEIN-RELATED"/>
    <property type="match status" value="1"/>
</dbReference>
<keyword evidence="8" id="KW-1185">Reference proteome</keyword>
<evidence type="ECO:0000256" key="1">
    <source>
        <dbReference type="ARBA" id="ARBA00007992"/>
    </source>
</evidence>
<keyword evidence="4" id="KW-0560">Oxidoreductase</keyword>
<name>A0AAD4DEW6_9FUNG</name>
<keyword evidence="3" id="KW-0274">FAD</keyword>
<evidence type="ECO:0000313" key="7">
    <source>
        <dbReference type="EMBL" id="KAG0276346.1"/>
    </source>
</evidence>
<dbReference type="Gene3D" id="3.50.50.60">
    <property type="entry name" value="FAD/NAD(P)-binding domain"/>
    <property type="match status" value="1"/>
</dbReference>
<sequence>MPLCDSDEDDHQPERPYQAELDSPYFTTNTKLHVLISGAGIAGLMLAILLEHLEISYEIIERCREMKPLGSVMCLNANVLPVFDQLGMKKEIMAASKPIREFNFFRGSMKRLGQYTDNNALERDGYERLVLSRPKLHQILMSKIPPEKIHMGNKVKALNQSEDGVGIRCTDKTEFYGDILVGADGAYSAIRQSLYFQLKQEGLLPEADMRAMSKGFVCLVGVTTELDPSLFNGVEDQYSSGSVMISDNTPYTWSTFTVPDNKICWNVIIQLSAQESEEAQFRTSEWGPETSDKILKDVGEYRTPFGQLADLIRQTPRELISQVFLEDILYETWAHGRVALIGDACHKLLPNAGQGAVNAIQDAVILANCLYEIKPNPSHENLVRALQTYRGERYSHVKTQHSVSQLSAKVQLGHSWGEKMLRYFVLSMLPKKMQLKQVVKDSAYAPLIAFLPQPEVFKLKQGKGNVLPQREWVQVAKA</sequence>
<dbReference type="InterPro" id="IPR002938">
    <property type="entry name" value="FAD-bd"/>
</dbReference>
<dbReference type="PRINTS" id="PR00420">
    <property type="entry name" value="RNGMNOXGNASE"/>
</dbReference>
<dbReference type="EMBL" id="JAAAIL010000381">
    <property type="protein sequence ID" value="KAG0276346.1"/>
    <property type="molecule type" value="Genomic_DNA"/>
</dbReference>
<comment type="caution">
    <text evidence="7">The sequence shown here is derived from an EMBL/GenBank/DDBJ whole genome shotgun (WGS) entry which is preliminary data.</text>
</comment>
<feature type="compositionally biased region" description="Acidic residues" evidence="5">
    <location>
        <begin position="1"/>
        <end position="11"/>
    </location>
</feature>
<evidence type="ECO:0000256" key="5">
    <source>
        <dbReference type="SAM" id="MobiDB-lite"/>
    </source>
</evidence>
<proteinExistence type="inferred from homology"/>
<dbReference type="GO" id="GO:0004497">
    <property type="term" value="F:monooxygenase activity"/>
    <property type="evidence" value="ECO:0007669"/>
    <property type="project" value="InterPro"/>
</dbReference>
<feature type="region of interest" description="Disordered" evidence="5">
    <location>
        <begin position="1"/>
        <end position="20"/>
    </location>
</feature>
<dbReference type="Proteomes" id="UP001194580">
    <property type="component" value="Unassembled WGS sequence"/>
</dbReference>
<accession>A0AAD4DEW6</accession>
<reference evidence="7" key="1">
    <citation type="journal article" date="2020" name="Fungal Divers.">
        <title>Resolving the Mortierellaceae phylogeny through synthesis of multi-gene phylogenetics and phylogenomics.</title>
        <authorList>
            <person name="Vandepol N."/>
            <person name="Liber J."/>
            <person name="Desiro A."/>
            <person name="Na H."/>
            <person name="Kennedy M."/>
            <person name="Barry K."/>
            <person name="Grigoriev I.V."/>
            <person name="Miller A.N."/>
            <person name="O'Donnell K."/>
            <person name="Stajich J.E."/>
            <person name="Bonito G."/>
        </authorList>
    </citation>
    <scope>NUCLEOTIDE SEQUENCE</scope>
    <source>
        <strain evidence="7">NRRL 28262</strain>
    </source>
</reference>
<evidence type="ECO:0000256" key="4">
    <source>
        <dbReference type="ARBA" id="ARBA00023002"/>
    </source>
</evidence>
<comment type="similarity">
    <text evidence="1">Belongs to the paxM FAD-dependent monooxygenase family.</text>
</comment>
<feature type="domain" description="FAD-binding" evidence="6">
    <location>
        <begin position="32"/>
        <end position="397"/>
    </location>
</feature>
<gene>
    <name evidence="7" type="ORF">BGZ95_007673</name>
</gene>
<organism evidence="7 8">
    <name type="scientific">Linnemannia exigua</name>
    <dbReference type="NCBI Taxonomy" id="604196"/>
    <lineage>
        <taxon>Eukaryota</taxon>
        <taxon>Fungi</taxon>
        <taxon>Fungi incertae sedis</taxon>
        <taxon>Mucoromycota</taxon>
        <taxon>Mortierellomycotina</taxon>
        <taxon>Mortierellomycetes</taxon>
        <taxon>Mortierellales</taxon>
        <taxon>Mortierellaceae</taxon>
        <taxon>Linnemannia</taxon>
    </lineage>
</organism>
<protein>
    <recommendedName>
        <fullName evidence="6">FAD-binding domain-containing protein</fullName>
    </recommendedName>
</protein>
<dbReference type="InterPro" id="IPR036188">
    <property type="entry name" value="FAD/NAD-bd_sf"/>
</dbReference>
<dbReference type="Pfam" id="PF01494">
    <property type="entry name" value="FAD_binding_3"/>
    <property type="match status" value="1"/>
</dbReference>